<keyword evidence="3 5" id="KW-0238">DNA-binding</keyword>
<comment type="similarity">
    <text evidence="1">Belongs to the 'phage' integrase family.</text>
</comment>
<dbReference type="PROSITE" id="PS51900">
    <property type="entry name" value="CB"/>
    <property type="match status" value="1"/>
</dbReference>
<gene>
    <name evidence="8" type="ORF">J3U87_23640</name>
</gene>
<organism evidence="8 9">
    <name type="scientific">Sulfidibacter corallicola</name>
    <dbReference type="NCBI Taxonomy" id="2818388"/>
    <lineage>
        <taxon>Bacteria</taxon>
        <taxon>Pseudomonadati</taxon>
        <taxon>Acidobacteriota</taxon>
        <taxon>Holophagae</taxon>
        <taxon>Acanthopleuribacterales</taxon>
        <taxon>Acanthopleuribacteraceae</taxon>
        <taxon>Sulfidibacter</taxon>
    </lineage>
</organism>
<keyword evidence="2" id="KW-0229">DNA integration</keyword>
<feature type="domain" description="Tyr recombinase" evidence="6">
    <location>
        <begin position="132"/>
        <end position="327"/>
    </location>
</feature>
<dbReference type="GO" id="GO:0003677">
    <property type="term" value="F:DNA binding"/>
    <property type="evidence" value="ECO:0007669"/>
    <property type="project" value="UniProtKB-UniRule"/>
</dbReference>
<evidence type="ECO:0000256" key="1">
    <source>
        <dbReference type="ARBA" id="ARBA00008857"/>
    </source>
</evidence>
<dbReference type="EMBL" id="CP071793">
    <property type="protein sequence ID" value="QTD48585.1"/>
    <property type="molecule type" value="Genomic_DNA"/>
</dbReference>
<dbReference type="GO" id="GO:0006310">
    <property type="term" value="P:DNA recombination"/>
    <property type="evidence" value="ECO:0007669"/>
    <property type="project" value="UniProtKB-KW"/>
</dbReference>
<dbReference type="InterPro" id="IPR010998">
    <property type="entry name" value="Integrase_recombinase_N"/>
</dbReference>
<dbReference type="GO" id="GO:0015074">
    <property type="term" value="P:DNA integration"/>
    <property type="evidence" value="ECO:0007669"/>
    <property type="project" value="UniProtKB-KW"/>
</dbReference>
<evidence type="ECO:0000256" key="2">
    <source>
        <dbReference type="ARBA" id="ARBA00022908"/>
    </source>
</evidence>
<evidence type="ECO:0000313" key="9">
    <source>
        <dbReference type="Proteomes" id="UP000663929"/>
    </source>
</evidence>
<dbReference type="PANTHER" id="PTHR30349:SF41">
    <property type="entry name" value="INTEGRASE_RECOMBINASE PROTEIN MJ0367-RELATED"/>
    <property type="match status" value="1"/>
</dbReference>
<feature type="domain" description="Core-binding (CB)" evidence="7">
    <location>
        <begin position="30"/>
        <end position="109"/>
    </location>
</feature>
<keyword evidence="9" id="KW-1185">Reference proteome</keyword>
<reference evidence="8" key="1">
    <citation type="submission" date="2021-03" db="EMBL/GenBank/DDBJ databases">
        <title>Acanthopleuribacteraceae sp. M133.</title>
        <authorList>
            <person name="Wang G."/>
        </authorList>
    </citation>
    <scope>NUCLEOTIDE SEQUENCE</scope>
    <source>
        <strain evidence="8">M133</strain>
    </source>
</reference>
<dbReference type="InterPro" id="IPR011010">
    <property type="entry name" value="DNA_brk_join_enz"/>
</dbReference>
<dbReference type="RefSeq" id="WP_237378237.1">
    <property type="nucleotide sequence ID" value="NZ_CP071793.1"/>
</dbReference>
<dbReference type="KEGG" id="scor:J3U87_23640"/>
<dbReference type="Proteomes" id="UP000663929">
    <property type="component" value="Chromosome"/>
</dbReference>
<accession>A0A8A4TPU1</accession>
<evidence type="ECO:0000256" key="3">
    <source>
        <dbReference type="ARBA" id="ARBA00023125"/>
    </source>
</evidence>
<dbReference type="Pfam" id="PF02899">
    <property type="entry name" value="Phage_int_SAM_1"/>
    <property type="match status" value="1"/>
</dbReference>
<evidence type="ECO:0000313" key="8">
    <source>
        <dbReference type="EMBL" id="QTD48585.1"/>
    </source>
</evidence>
<dbReference type="Gene3D" id="1.10.150.130">
    <property type="match status" value="1"/>
</dbReference>
<dbReference type="Gene3D" id="1.10.443.10">
    <property type="entry name" value="Intergrase catalytic core"/>
    <property type="match status" value="1"/>
</dbReference>
<dbReference type="AlphaFoldDB" id="A0A8A4TPU1"/>
<dbReference type="InterPro" id="IPR013762">
    <property type="entry name" value="Integrase-like_cat_sf"/>
</dbReference>
<dbReference type="PANTHER" id="PTHR30349">
    <property type="entry name" value="PHAGE INTEGRASE-RELATED"/>
    <property type="match status" value="1"/>
</dbReference>
<dbReference type="SUPFAM" id="SSF56349">
    <property type="entry name" value="DNA breaking-rejoining enzymes"/>
    <property type="match status" value="1"/>
</dbReference>
<protein>
    <submittedName>
        <fullName evidence="8">Tyrosine-type recombinase/integrase</fullName>
    </submittedName>
</protein>
<sequence>MTELLPPLRSPVPYLSTVAVPAIIERVGTHAKERFLEYFAATIRNPNTRAAYSRAVERFLQWVQIHETDLIAIRPLMVAAYIEQLTRELQPASVKQHLAAIKGLFDYLVTGQVMSFNPAASVRGPKHQVRGGKTPILEVDELRLLFACIDTTTCAGLRDRALLGVLLYSFGRISAVVGMKVKHYRVNGRQPVFRFSEKGGKQKEVPVHHLAQEYMDAYLEASGIADEADSWLFRAIEGSRHHARFTERPLNRRRAWDMIKRRVRQTGLDPEICNHSLRGSGITVFLENGGSLDIAADIAGHASTKTTRLYDRTDRHIKRGDIERVHI</sequence>
<dbReference type="Pfam" id="PF00589">
    <property type="entry name" value="Phage_integrase"/>
    <property type="match status" value="1"/>
</dbReference>
<dbReference type="InterPro" id="IPR004107">
    <property type="entry name" value="Integrase_SAM-like_N"/>
</dbReference>
<dbReference type="InterPro" id="IPR050090">
    <property type="entry name" value="Tyrosine_recombinase_XerCD"/>
</dbReference>
<evidence type="ECO:0000256" key="4">
    <source>
        <dbReference type="ARBA" id="ARBA00023172"/>
    </source>
</evidence>
<evidence type="ECO:0000256" key="5">
    <source>
        <dbReference type="PROSITE-ProRule" id="PRU01248"/>
    </source>
</evidence>
<dbReference type="PROSITE" id="PS51898">
    <property type="entry name" value="TYR_RECOMBINASE"/>
    <property type="match status" value="1"/>
</dbReference>
<keyword evidence="4" id="KW-0233">DNA recombination</keyword>
<evidence type="ECO:0000259" key="6">
    <source>
        <dbReference type="PROSITE" id="PS51898"/>
    </source>
</evidence>
<dbReference type="InterPro" id="IPR044068">
    <property type="entry name" value="CB"/>
</dbReference>
<proteinExistence type="inferred from homology"/>
<dbReference type="InterPro" id="IPR002104">
    <property type="entry name" value="Integrase_catalytic"/>
</dbReference>
<evidence type="ECO:0000259" key="7">
    <source>
        <dbReference type="PROSITE" id="PS51900"/>
    </source>
</evidence>
<name>A0A8A4TPU1_SULCO</name>